<dbReference type="RefSeq" id="WP_109568126.1">
    <property type="nucleotide sequence ID" value="NZ_CP029463.1"/>
</dbReference>
<evidence type="ECO:0008006" key="4">
    <source>
        <dbReference type="Google" id="ProtNLM"/>
    </source>
</evidence>
<dbReference type="PANTHER" id="PTHR33706:SF1">
    <property type="entry name" value="TPR REPEAT PROTEIN"/>
    <property type="match status" value="1"/>
</dbReference>
<dbReference type="SUPFAM" id="SSF82185">
    <property type="entry name" value="Histone H3 K4-specific methyltransferase SET7/9 N-terminal domain"/>
    <property type="match status" value="2"/>
</dbReference>
<dbReference type="KEGG" id="fse:DI487_01745"/>
<feature type="chain" id="PRO_5016063444" description="Preprotein translocase YidC" evidence="1">
    <location>
        <begin position="22"/>
        <end position="248"/>
    </location>
</feature>
<proteinExistence type="predicted"/>
<reference evidence="2 3" key="1">
    <citation type="submission" date="2018-05" db="EMBL/GenBank/DDBJ databases">
        <title>Flavobacterium sp. MEBiC07310.</title>
        <authorList>
            <person name="Baek K."/>
        </authorList>
    </citation>
    <scope>NUCLEOTIDE SEQUENCE [LARGE SCALE GENOMIC DNA]</scope>
    <source>
        <strain evidence="2 3">MEBiC07310</strain>
    </source>
</reference>
<dbReference type="EMBL" id="CP029463">
    <property type="protein sequence ID" value="AWM12717.1"/>
    <property type="molecule type" value="Genomic_DNA"/>
</dbReference>
<dbReference type="Gene3D" id="2.20.110.10">
    <property type="entry name" value="Histone H3 K4-specific methyltransferase SET7/9 N-terminal domain"/>
    <property type="match status" value="2"/>
</dbReference>
<evidence type="ECO:0000256" key="1">
    <source>
        <dbReference type="SAM" id="SignalP"/>
    </source>
</evidence>
<name>A0A2U8QRD6_9FLAO</name>
<feature type="signal peptide" evidence="1">
    <location>
        <begin position="1"/>
        <end position="21"/>
    </location>
</feature>
<gene>
    <name evidence="2" type="ORF">DI487_01745</name>
</gene>
<dbReference type="Proteomes" id="UP000245429">
    <property type="component" value="Chromosome"/>
</dbReference>
<keyword evidence="3" id="KW-1185">Reference proteome</keyword>
<evidence type="ECO:0000313" key="3">
    <source>
        <dbReference type="Proteomes" id="UP000245429"/>
    </source>
</evidence>
<dbReference type="PANTHER" id="PTHR33706">
    <property type="entry name" value="MORN VARIANT REPEAT PROTEIN"/>
    <property type="match status" value="1"/>
</dbReference>
<evidence type="ECO:0000313" key="2">
    <source>
        <dbReference type="EMBL" id="AWM12717.1"/>
    </source>
</evidence>
<keyword evidence="1" id="KW-0732">Signal</keyword>
<dbReference type="OrthoDB" id="9785122at2"/>
<dbReference type="InterPro" id="IPR011652">
    <property type="entry name" value="MORN_2"/>
</dbReference>
<accession>A0A2U8QRD6</accession>
<organism evidence="2 3">
    <name type="scientific">Flavobacterium sediminis</name>
    <dbReference type="NCBI Taxonomy" id="2201181"/>
    <lineage>
        <taxon>Bacteria</taxon>
        <taxon>Pseudomonadati</taxon>
        <taxon>Bacteroidota</taxon>
        <taxon>Flavobacteriia</taxon>
        <taxon>Flavobacteriales</taxon>
        <taxon>Flavobacteriaceae</taxon>
        <taxon>Flavobacterium</taxon>
    </lineage>
</organism>
<dbReference type="Pfam" id="PF07661">
    <property type="entry name" value="MORN_2"/>
    <property type="match status" value="3"/>
</dbReference>
<protein>
    <recommendedName>
        <fullName evidence="4">Preprotein translocase YidC</fullName>
    </recommendedName>
</protein>
<sequence>MKKNKTMRYILLFVLSSFLMAAQEKINQYDTNGKRHGLWKGVHEQSKRPRYEGTFEHGKEIGVFKYFDDTKAGTVIATRDFSKGNGSCYVIFYNQKSNKVSEGLLKNKLPEGEWKYYHLDSPQLMTTEFYRNGKLEGERKVFYRDGSVAEISHYKKGLLDGNYKKYGENEKLLEDINYKNGQLHGNVAYYDGNGHLEFKGTYNNGRKVGYWETYEEGKLVKKEKVTHYTRKTFKMDNPGELETKNDKK</sequence>
<dbReference type="AlphaFoldDB" id="A0A2U8QRD6"/>